<dbReference type="InterPro" id="IPR051393">
    <property type="entry name" value="ABC_transporter_permease"/>
</dbReference>
<dbReference type="Gene3D" id="1.10.3720.10">
    <property type="entry name" value="MetI-like"/>
    <property type="match status" value="1"/>
</dbReference>
<evidence type="ECO:0000256" key="4">
    <source>
        <dbReference type="ARBA" id="ARBA00022692"/>
    </source>
</evidence>
<comment type="caution">
    <text evidence="9">The sequence shown here is derived from an EMBL/GenBank/DDBJ whole genome shotgun (WGS) entry which is preliminary data.</text>
</comment>
<comment type="subcellular location">
    <subcellularLocation>
        <location evidence="1 7">Cell membrane</location>
        <topology evidence="1 7">Multi-pass membrane protein</topology>
    </subcellularLocation>
</comment>
<dbReference type="PROSITE" id="PS50928">
    <property type="entry name" value="ABC_TM1"/>
    <property type="match status" value="1"/>
</dbReference>
<feature type="transmembrane region" description="Helical" evidence="7">
    <location>
        <begin position="168"/>
        <end position="187"/>
    </location>
</feature>
<keyword evidence="5 7" id="KW-1133">Transmembrane helix</keyword>
<dbReference type="RefSeq" id="WP_186858792.1">
    <property type="nucleotide sequence ID" value="NZ_JACOON010000007.1"/>
</dbReference>
<dbReference type="EMBL" id="JACOON010000007">
    <property type="protein sequence ID" value="MBC5649354.1"/>
    <property type="molecule type" value="Genomic_DNA"/>
</dbReference>
<dbReference type="SUPFAM" id="SSF161098">
    <property type="entry name" value="MetI-like"/>
    <property type="match status" value="1"/>
</dbReference>
<dbReference type="InterPro" id="IPR035906">
    <property type="entry name" value="MetI-like_sf"/>
</dbReference>
<protein>
    <submittedName>
        <fullName evidence="9">Sugar ABC transporter permease</fullName>
    </submittedName>
</protein>
<organism evidence="9 10">
    <name type="scientific">Christensenella tenuis</name>
    <dbReference type="NCBI Taxonomy" id="2763033"/>
    <lineage>
        <taxon>Bacteria</taxon>
        <taxon>Bacillati</taxon>
        <taxon>Bacillota</taxon>
        <taxon>Clostridia</taxon>
        <taxon>Christensenellales</taxon>
        <taxon>Christensenellaceae</taxon>
        <taxon>Christensenella</taxon>
    </lineage>
</organism>
<comment type="similarity">
    <text evidence="7">Belongs to the binding-protein-dependent transport system permease family.</text>
</comment>
<evidence type="ECO:0000256" key="3">
    <source>
        <dbReference type="ARBA" id="ARBA00022475"/>
    </source>
</evidence>
<name>A0ABR7EJP7_9FIRM</name>
<keyword evidence="4 7" id="KW-0812">Transmembrane</keyword>
<dbReference type="Pfam" id="PF00528">
    <property type="entry name" value="BPD_transp_1"/>
    <property type="match status" value="1"/>
</dbReference>
<dbReference type="PANTHER" id="PTHR30193:SF37">
    <property type="entry name" value="INNER MEMBRANE ABC TRANSPORTER PERMEASE PROTEIN YCJO"/>
    <property type="match status" value="1"/>
</dbReference>
<evidence type="ECO:0000313" key="10">
    <source>
        <dbReference type="Proteomes" id="UP000606889"/>
    </source>
</evidence>
<evidence type="ECO:0000256" key="7">
    <source>
        <dbReference type="RuleBase" id="RU363032"/>
    </source>
</evidence>
<keyword evidence="3" id="KW-1003">Cell membrane</keyword>
<keyword evidence="6 7" id="KW-0472">Membrane</keyword>
<reference evidence="9 10" key="1">
    <citation type="submission" date="2020-08" db="EMBL/GenBank/DDBJ databases">
        <title>Genome public.</title>
        <authorList>
            <person name="Liu C."/>
            <person name="Sun Q."/>
        </authorList>
    </citation>
    <scope>NUCLEOTIDE SEQUENCE [LARGE SCALE GENOMIC DNA]</scope>
    <source>
        <strain evidence="9 10">NSJ-35</strain>
    </source>
</reference>
<accession>A0ABR7EJP7</accession>
<sequence>MLGRKRISNYFYIVPIIALVVLFIYYPIAYNIEASLYSWDGISAEREFLGAQNYVDMMSDKVFLKALANTAIFTIVTVGVGLVAGMLLAVATLGNTPIQRLCKTLMFLPVVLAPIIVANIFTWMYEMNTGLVNEALRAIGLGDLARAWLGDSKTALGAIMVAQIWQSVGWYLIMFNAALTTIPTDVLEAARVDGANKIQTFGRVIVPMVKNTTFSLIILGIIGSFKYFELVWATTKGGPNHATELFSTYIFTNAFDFMKQGYASAISVFVIVLALIITAVQLRINLKER</sequence>
<evidence type="ECO:0000256" key="6">
    <source>
        <dbReference type="ARBA" id="ARBA00023136"/>
    </source>
</evidence>
<dbReference type="InterPro" id="IPR000515">
    <property type="entry name" value="MetI-like"/>
</dbReference>
<dbReference type="Proteomes" id="UP000606889">
    <property type="component" value="Unassembled WGS sequence"/>
</dbReference>
<evidence type="ECO:0000256" key="5">
    <source>
        <dbReference type="ARBA" id="ARBA00022989"/>
    </source>
</evidence>
<dbReference type="CDD" id="cd06261">
    <property type="entry name" value="TM_PBP2"/>
    <property type="match status" value="1"/>
</dbReference>
<feature type="transmembrane region" description="Helical" evidence="7">
    <location>
        <begin position="105"/>
        <end position="125"/>
    </location>
</feature>
<feature type="transmembrane region" description="Helical" evidence="7">
    <location>
        <begin position="7"/>
        <end position="28"/>
    </location>
</feature>
<keyword evidence="2 7" id="KW-0813">Transport</keyword>
<evidence type="ECO:0000256" key="2">
    <source>
        <dbReference type="ARBA" id="ARBA00022448"/>
    </source>
</evidence>
<dbReference type="PANTHER" id="PTHR30193">
    <property type="entry name" value="ABC TRANSPORTER PERMEASE PROTEIN"/>
    <property type="match status" value="1"/>
</dbReference>
<keyword evidence="10" id="KW-1185">Reference proteome</keyword>
<feature type="transmembrane region" description="Helical" evidence="7">
    <location>
        <begin position="66"/>
        <end position="93"/>
    </location>
</feature>
<feature type="transmembrane region" description="Helical" evidence="7">
    <location>
        <begin position="262"/>
        <end position="282"/>
    </location>
</feature>
<evidence type="ECO:0000313" key="9">
    <source>
        <dbReference type="EMBL" id="MBC5649354.1"/>
    </source>
</evidence>
<feature type="domain" description="ABC transmembrane type-1" evidence="8">
    <location>
        <begin position="67"/>
        <end position="281"/>
    </location>
</feature>
<evidence type="ECO:0000256" key="1">
    <source>
        <dbReference type="ARBA" id="ARBA00004651"/>
    </source>
</evidence>
<feature type="transmembrane region" description="Helical" evidence="7">
    <location>
        <begin position="208"/>
        <end position="228"/>
    </location>
</feature>
<gene>
    <name evidence="9" type="ORF">H8S18_13485</name>
</gene>
<evidence type="ECO:0000259" key="8">
    <source>
        <dbReference type="PROSITE" id="PS50928"/>
    </source>
</evidence>
<proteinExistence type="inferred from homology"/>